<organism evidence="4 5">
    <name type="scientific">Candidatus Thiodiazotropha taylori</name>
    <dbReference type="NCBI Taxonomy" id="2792791"/>
    <lineage>
        <taxon>Bacteria</taxon>
        <taxon>Pseudomonadati</taxon>
        <taxon>Pseudomonadota</taxon>
        <taxon>Gammaproteobacteria</taxon>
        <taxon>Chromatiales</taxon>
        <taxon>Sedimenticolaceae</taxon>
        <taxon>Candidatus Thiodiazotropha</taxon>
    </lineage>
</organism>
<dbReference type="PANTHER" id="PTHR43575:SF1">
    <property type="entry name" value="PROTEIN ABCI7, CHLOROPLASTIC"/>
    <property type="match status" value="1"/>
</dbReference>
<proteinExistence type="inferred from homology"/>
<dbReference type="SUPFAM" id="SSF101960">
    <property type="entry name" value="Stabilizer of iron transporter SufD"/>
    <property type="match status" value="1"/>
</dbReference>
<dbReference type="InterPro" id="IPR000825">
    <property type="entry name" value="SUF_FeS_clus_asmbl_SufBD_core"/>
</dbReference>
<dbReference type="InterPro" id="IPR037284">
    <property type="entry name" value="SUF_FeS_clus_asmbl_SufBD_sf"/>
</dbReference>
<comment type="caution">
    <text evidence="4">The sequence shown here is derived from an EMBL/GenBank/DDBJ whole genome shotgun (WGS) entry which is preliminary data.</text>
</comment>
<dbReference type="InterPro" id="IPR011542">
    <property type="entry name" value="SUF_FeS_clus_asmbl_SufD"/>
</dbReference>
<dbReference type="NCBIfam" id="TIGR01981">
    <property type="entry name" value="sufD"/>
    <property type="match status" value="1"/>
</dbReference>
<gene>
    <name evidence="4" type="primary">sufD</name>
    <name evidence="4" type="ORF">KME65_08730</name>
</gene>
<dbReference type="EMBL" id="JAHHGM010000006">
    <property type="protein sequence ID" value="MBT2989038.1"/>
    <property type="molecule type" value="Genomic_DNA"/>
</dbReference>
<evidence type="ECO:0000259" key="2">
    <source>
        <dbReference type="Pfam" id="PF01458"/>
    </source>
</evidence>
<sequence>MILESYRQAAQTTIESLPGDSGDWLIPQRQAAVKQMLDLGIPHARQETWRYTSVDGLLSKELRPNHRVSDRPVERLDIAPLEEPVAARLVFVDGSYSPELSTGGSQRGYRLGSLRSAMAAGDQSVLRSVASLSGTGDHLFAAMNLACLQDGAVIQLSPGVVIEQPVELLHITTNRKGRHGQQIRHLIELDTDASVKLIERYLSVDDDSDYFNNIVCEISLAEGAEFRHERVQQESDAAYHLCRIHIDLGRNASYRGVTAALGGAWSRTELYNRFSGEGAAFEVDGLYAAGEGQLCDFHLKVDHAVPNCRSREAFKGVLHGAGRAVFDGLIQVKADSQKSEAHLHNANLMLSSRAEVDTKPQLVILADDVQCSHGTSVGQLDEQALFYLRSRGIDGHQARRILCLGFAGEILDRFATVSLREQIENDLLQRMRF</sequence>
<dbReference type="AlphaFoldDB" id="A0A944M8A3"/>
<feature type="domain" description="SUF system FeS cluster assembly SufBD N-terminal" evidence="3">
    <location>
        <begin position="11"/>
        <end position="167"/>
    </location>
</feature>
<evidence type="ECO:0000313" key="5">
    <source>
        <dbReference type="Proteomes" id="UP000770889"/>
    </source>
</evidence>
<dbReference type="PANTHER" id="PTHR43575">
    <property type="entry name" value="PROTEIN ABCI7, CHLOROPLASTIC"/>
    <property type="match status" value="1"/>
</dbReference>
<dbReference type="InterPro" id="IPR045595">
    <property type="entry name" value="SufBD_N"/>
</dbReference>
<feature type="domain" description="SUF system FeS cluster assembly SufBD core" evidence="2">
    <location>
        <begin position="175"/>
        <end position="406"/>
    </location>
</feature>
<dbReference type="GO" id="GO:0016226">
    <property type="term" value="P:iron-sulfur cluster assembly"/>
    <property type="evidence" value="ECO:0007669"/>
    <property type="project" value="InterPro"/>
</dbReference>
<protein>
    <submittedName>
        <fullName evidence="4">Fe-S cluster assembly protein SufD</fullName>
    </submittedName>
</protein>
<comment type="similarity">
    <text evidence="1">Belongs to the iron-sulfur cluster assembly SufBD family.</text>
</comment>
<reference evidence="4 5" key="1">
    <citation type="submission" date="2021-05" db="EMBL/GenBank/DDBJ databases">
        <title>Genetic and Functional Diversity in Clade A Lucinid endosymbionts from the Bahamas.</title>
        <authorList>
            <person name="Giani N.M."/>
            <person name="Engel A.S."/>
            <person name="Campbell B.J."/>
        </authorList>
    </citation>
    <scope>NUCLEOTIDE SEQUENCE [LARGE SCALE GENOMIC DNA]</scope>
    <source>
        <strain evidence="4">LUC16012Gg_MoonRockCtena</strain>
    </source>
</reference>
<name>A0A944M8A3_9GAMM</name>
<accession>A0A944M8A3</accession>
<dbReference type="InterPro" id="IPR055346">
    <property type="entry name" value="Fe-S_cluster_assembly_SufBD"/>
</dbReference>
<evidence type="ECO:0000259" key="3">
    <source>
        <dbReference type="Pfam" id="PF19295"/>
    </source>
</evidence>
<dbReference type="Pfam" id="PF19295">
    <property type="entry name" value="SufBD_N"/>
    <property type="match status" value="1"/>
</dbReference>
<dbReference type="Proteomes" id="UP000770889">
    <property type="component" value="Unassembled WGS sequence"/>
</dbReference>
<dbReference type="Pfam" id="PF01458">
    <property type="entry name" value="SUFBD_core"/>
    <property type="match status" value="1"/>
</dbReference>
<evidence type="ECO:0000313" key="4">
    <source>
        <dbReference type="EMBL" id="MBT2989038.1"/>
    </source>
</evidence>
<evidence type="ECO:0000256" key="1">
    <source>
        <dbReference type="ARBA" id="ARBA00043967"/>
    </source>
</evidence>